<accession>A0A1D8D5S7</accession>
<dbReference type="AlphaFoldDB" id="A0A1D8D5S7"/>
<protein>
    <submittedName>
        <fullName evidence="1">Uncharacterized protein</fullName>
    </submittedName>
</protein>
<evidence type="ECO:0000313" key="2">
    <source>
        <dbReference type="Proteomes" id="UP000095185"/>
    </source>
</evidence>
<dbReference type="STRING" id="274537.BIU88_03555"/>
<reference evidence="1" key="1">
    <citation type="submission" date="2016-09" db="EMBL/GenBank/DDBJ databases">
        <title>Genome sequence of Chlorobaculum limnaeum.</title>
        <authorList>
            <person name="Liu Z."/>
            <person name="Tank M."/>
            <person name="Bryant D.A."/>
        </authorList>
    </citation>
    <scope>NUCLEOTIDE SEQUENCE [LARGE SCALE GENOMIC DNA]</scope>
    <source>
        <strain evidence="1">DSM 1677</strain>
    </source>
</reference>
<organism evidence="1 2">
    <name type="scientific">Chlorobaculum limnaeum</name>
    <dbReference type="NCBI Taxonomy" id="274537"/>
    <lineage>
        <taxon>Bacteria</taxon>
        <taxon>Pseudomonadati</taxon>
        <taxon>Chlorobiota</taxon>
        <taxon>Chlorobiia</taxon>
        <taxon>Chlorobiales</taxon>
        <taxon>Chlorobiaceae</taxon>
        <taxon>Chlorobaculum</taxon>
    </lineage>
</organism>
<evidence type="ECO:0000313" key="1">
    <source>
        <dbReference type="EMBL" id="AOS83298.1"/>
    </source>
</evidence>
<sequence>MHLIEIGLKPSIFFHNPELTSGAIRTQINGPGFPAGVHESNKETGLQPNIFYFNFYDLFFPH</sequence>
<dbReference type="Proteomes" id="UP000095185">
    <property type="component" value="Chromosome"/>
</dbReference>
<dbReference type="KEGG" id="clz:BIU88_03555"/>
<gene>
    <name evidence="1" type="ORF">BIU88_03555</name>
</gene>
<name>A0A1D8D5S7_CHLLM</name>
<proteinExistence type="predicted"/>
<keyword evidence="2" id="KW-1185">Reference proteome</keyword>
<dbReference type="EMBL" id="CP017305">
    <property type="protein sequence ID" value="AOS83298.1"/>
    <property type="molecule type" value="Genomic_DNA"/>
</dbReference>